<dbReference type="InterPro" id="IPR003833">
    <property type="entry name" value="CT_C_D"/>
</dbReference>
<dbReference type="Gene3D" id="2.40.100.10">
    <property type="entry name" value="Cyclophilin-like"/>
    <property type="match status" value="1"/>
</dbReference>
<dbReference type="EMBL" id="MBEW02000001">
    <property type="protein sequence ID" value="RDY22314.1"/>
    <property type="molecule type" value="Genomic_DNA"/>
</dbReference>
<dbReference type="SMART" id="SM00796">
    <property type="entry name" value="AHS1"/>
    <property type="match status" value="1"/>
</dbReference>
<evidence type="ECO:0000313" key="5">
    <source>
        <dbReference type="EMBL" id="RDY22314.1"/>
    </source>
</evidence>
<dbReference type="InterPro" id="IPR010016">
    <property type="entry name" value="PxpB"/>
</dbReference>
<protein>
    <submittedName>
        <fullName evidence="5">5-oxoprolinase subunit PxpB</fullName>
    </submittedName>
</protein>
<evidence type="ECO:0000256" key="3">
    <source>
        <dbReference type="ARBA" id="ARBA00022840"/>
    </source>
</evidence>
<dbReference type="NCBIfam" id="TIGR00370">
    <property type="entry name" value="5-oxoprolinase subunit PxpB"/>
    <property type="match status" value="1"/>
</dbReference>
<evidence type="ECO:0000256" key="2">
    <source>
        <dbReference type="ARBA" id="ARBA00022801"/>
    </source>
</evidence>
<keyword evidence="1" id="KW-0547">Nucleotide-binding</keyword>
<proteinExistence type="predicted"/>
<dbReference type="InterPro" id="IPR029000">
    <property type="entry name" value="Cyclophilin-like_dom_sf"/>
</dbReference>
<dbReference type="STRING" id="1871336.BBG48_01225"/>
<keyword evidence="2" id="KW-0378">Hydrolase</keyword>
<dbReference type="GO" id="GO:0016787">
    <property type="term" value="F:hydrolase activity"/>
    <property type="evidence" value="ECO:0007669"/>
    <property type="project" value="UniProtKB-KW"/>
</dbReference>
<sequence length="243" mass="27166">MYTEVKYLPAGDRALVMEFANEIDPAVNQKIRASIKAVEKSSISGIQEMIPTYRSVLIIYNPLQIKFAQLVESLKKIQSSIGNEKEETCIVFEIPTVYGGEYGPDINFVAEHNNISVEEVIDIHTSKDYLIYMLGFTPGFTYLGGMSDKIETPRLATPRTAIPAGSTGIAGKQTGIYPIQSPGGWQLIGRTPVKLYNPYNEPPVFMHAGDYIRFKKINEKDFEEISREVEKGSYKIVSKKVGE</sequence>
<dbReference type="GO" id="GO:0005524">
    <property type="term" value="F:ATP binding"/>
    <property type="evidence" value="ECO:0007669"/>
    <property type="project" value="UniProtKB-KW"/>
</dbReference>
<dbReference type="SUPFAM" id="SSF50891">
    <property type="entry name" value="Cyclophilin-like"/>
    <property type="match status" value="1"/>
</dbReference>
<evidence type="ECO:0000313" key="6">
    <source>
        <dbReference type="Proteomes" id="UP000093352"/>
    </source>
</evidence>
<keyword evidence="3" id="KW-0067">ATP-binding</keyword>
<keyword evidence="6" id="KW-1185">Reference proteome</keyword>
<accession>A0A371IP99</accession>
<dbReference type="PANTHER" id="PTHR34698">
    <property type="entry name" value="5-OXOPROLINASE SUBUNIT B"/>
    <property type="match status" value="1"/>
</dbReference>
<reference evidence="5 6" key="1">
    <citation type="journal article" date="2016" name="Genome Announc.">
        <title>Draft Genome Sequence of Criibacterium bergeronii gen. nov., sp. nov., Strain CCRI-22567T, Isolated from a Vaginal Sample from a Woman with Bacterial Vaginosis.</title>
        <authorList>
            <person name="Maheux A.F."/>
            <person name="Berube E."/>
            <person name="Boudreau D.K."/>
            <person name="Raymond F."/>
            <person name="Corbeil J."/>
            <person name="Roy P.H."/>
            <person name="Boissinot M."/>
            <person name="Omar R.F."/>
        </authorList>
    </citation>
    <scope>NUCLEOTIDE SEQUENCE [LARGE SCALE GENOMIC DNA]</scope>
    <source>
        <strain evidence="5 6">CCRI-22567</strain>
    </source>
</reference>
<dbReference type="SUPFAM" id="SSF160467">
    <property type="entry name" value="PH0987 N-terminal domain-like"/>
    <property type="match status" value="1"/>
</dbReference>
<dbReference type="AlphaFoldDB" id="A0A371IP99"/>
<dbReference type="Pfam" id="PF02682">
    <property type="entry name" value="CT_C_D"/>
    <property type="match status" value="1"/>
</dbReference>
<evidence type="ECO:0000259" key="4">
    <source>
        <dbReference type="SMART" id="SM00796"/>
    </source>
</evidence>
<dbReference type="Proteomes" id="UP000093352">
    <property type="component" value="Unassembled WGS sequence"/>
</dbReference>
<organism evidence="5 6">
    <name type="scientific">Criibacterium bergeronii</name>
    <dbReference type="NCBI Taxonomy" id="1871336"/>
    <lineage>
        <taxon>Bacteria</taxon>
        <taxon>Bacillati</taxon>
        <taxon>Bacillota</taxon>
        <taxon>Clostridia</taxon>
        <taxon>Peptostreptococcales</taxon>
        <taxon>Filifactoraceae</taxon>
        <taxon>Criibacterium</taxon>
    </lineage>
</organism>
<dbReference type="Gene3D" id="3.30.1360.40">
    <property type="match status" value="1"/>
</dbReference>
<evidence type="ECO:0000256" key="1">
    <source>
        <dbReference type="ARBA" id="ARBA00022741"/>
    </source>
</evidence>
<gene>
    <name evidence="5" type="ORF">BBG48_000955</name>
</gene>
<feature type="domain" description="Carboxyltransferase" evidence="4">
    <location>
        <begin position="5"/>
        <end position="206"/>
    </location>
</feature>
<name>A0A371IP99_9FIRM</name>
<comment type="caution">
    <text evidence="5">The sequence shown here is derived from an EMBL/GenBank/DDBJ whole genome shotgun (WGS) entry which is preliminary data.</text>
</comment>
<dbReference type="RefSeq" id="WP_068911716.1">
    <property type="nucleotide sequence ID" value="NZ_MBEW02000001.1"/>
</dbReference>
<dbReference type="PANTHER" id="PTHR34698:SF2">
    <property type="entry name" value="5-OXOPROLINASE SUBUNIT B"/>
    <property type="match status" value="1"/>
</dbReference>